<keyword evidence="3" id="KW-1185">Reference proteome</keyword>
<evidence type="ECO:0000313" key="3">
    <source>
        <dbReference type="Proteomes" id="UP000199095"/>
    </source>
</evidence>
<dbReference type="Proteomes" id="UP000199095">
    <property type="component" value="Unassembled WGS sequence"/>
</dbReference>
<dbReference type="OrthoDB" id="2657646at2"/>
<dbReference type="RefSeq" id="WP_093132003.1">
    <property type="nucleotide sequence ID" value="NZ_FOHJ01000002.1"/>
</dbReference>
<gene>
    <name evidence="2" type="ORF">SAMN05421676_102216</name>
</gene>
<evidence type="ECO:0000313" key="2">
    <source>
        <dbReference type="EMBL" id="SES96018.1"/>
    </source>
</evidence>
<evidence type="ECO:0000256" key="1">
    <source>
        <dbReference type="SAM" id="Phobius"/>
    </source>
</evidence>
<dbReference type="EMBL" id="FOHJ01000002">
    <property type="protein sequence ID" value="SES96018.1"/>
    <property type="molecule type" value="Genomic_DNA"/>
</dbReference>
<keyword evidence="1" id="KW-0812">Transmembrane</keyword>
<keyword evidence="1" id="KW-1133">Transmembrane helix</keyword>
<dbReference type="AlphaFoldDB" id="A0A1I0AP23"/>
<accession>A0A1I0AP23</accession>
<sequence length="120" mass="13793">MSKIHCHYCARRIRDRDELITASKWFRLKAFHYQCFQDLEQESTLIRNVWIPVNGVSGNISAILMLLLSIGMLATELLGYIGDLLGVIALYPVILRLISLLFIEMRLPNYIENKKPLDSG</sequence>
<organism evidence="2 3">
    <name type="scientific">Salinibacillus kushneri</name>
    <dbReference type="NCBI Taxonomy" id="237682"/>
    <lineage>
        <taxon>Bacteria</taxon>
        <taxon>Bacillati</taxon>
        <taxon>Bacillota</taxon>
        <taxon>Bacilli</taxon>
        <taxon>Bacillales</taxon>
        <taxon>Bacillaceae</taxon>
        <taxon>Salinibacillus</taxon>
    </lineage>
</organism>
<name>A0A1I0AP23_9BACI</name>
<reference evidence="3" key="1">
    <citation type="submission" date="2016-10" db="EMBL/GenBank/DDBJ databases">
        <authorList>
            <person name="Varghese N."/>
            <person name="Submissions S."/>
        </authorList>
    </citation>
    <scope>NUCLEOTIDE SEQUENCE [LARGE SCALE GENOMIC DNA]</scope>
    <source>
        <strain evidence="3">CGMCC 1.3566</strain>
    </source>
</reference>
<dbReference type="STRING" id="237682.SAMN05421676_102216"/>
<feature type="transmembrane region" description="Helical" evidence="1">
    <location>
        <begin position="80"/>
        <end position="103"/>
    </location>
</feature>
<proteinExistence type="predicted"/>
<protein>
    <submittedName>
        <fullName evidence="2">Uncharacterized protein</fullName>
    </submittedName>
</protein>
<feature type="transmembrane region" description="Helical" evidence="1">
    <location>
        <begin position="49"/>
        <end position="74"/>
    </location>
</feature>
<keyword evidence="1" id="KW-0472">Membrane</keyword>